<dbReference type="SUPFAM" id="SSF52540">
    <property type="entry name" value="P-loop containing nucleoside triphosphate hydrolases"/>
    <property type="match status" value="1"/>
</dbReference>
<dbReference type="AlphaFoldDB" id="A0A510KNW3"/>
<reference evidence="3 4" key="1">
    <citation type="submission" date="2019-07" db="EMBL/GenBank/DDBJ databases">
        <title>Complete Genome Sequence of Leptotrichia trevisanii Strain JMUB3935.</title>
        <authorList>
            <person name="Watanabe S."/>
            <person name="Cui L."/>
        </authorList>
    </citation>
    <scope>NUCLEOTIDE SEQUENCE [LARGE SCALE GENOMIC DNA]</scope>
    <source>
        <strain evidence="3 4">JMUB3935</strain>
    </source>
</reference>
<dbReference type="GO" id="GO:0006260">
    <property type="term" value="P:DNA replication"/>
    <property type="evidence" value="ECO:0007669"/>
    <property type="project" value="TreeGrafter"/>
</dbReference>
<dbReference type="InterPro" id="IPR000605">
    <property type="entry name" value="Helicase_SF3_ssDNA/RNA_vir"/>
</dbReference>
<accession>A0A510KNW3</accession>
<protein>
    <recommendedName>
        <fullName evidence="2">Helicase superfamily 3 single-stranded DNA/RNA virus domain-containing protein</fullName>
    </recommendedName>
</protein>
<evidence type="ECO:0000313" key="3">
    <source>
        <dbReference type="EMBL" id="BBM53382.1"/>
    </source>
</evidence>
<dbReference type="PANTHER" id="PTHR30050">
    <property type="entry name" value="CHROMOSOMAL REPLICATION INITIATOR PROTEIN DNAA"/>
    <property type="match status" value="1"/>
</dbReference>
<evidence type="ECO:0000256" key="1">
    <source>
        <dbReference type="SAM" id="MobiDB-lite"/>
    </source>
</evidence>
<dbReference type="InterPro" id="IPR027417">
    <property type="entry name" value="P-loop_NTPase"/>
</dbReference>
<feature type="region of interest" description="Disordered" evidence="1">
    <location>
        <begin position="1"/>
        <end position="20"/>
    </location>
</feature>
<feature type="compositionally biased region" description="Low complexity" evidence="1">
    <location>
        <begin position="1"/>
        <end position="14"/>
    </location>
</feature>
<feature type="domain" description="Helicase superfamily 3 single-stranded DNA/RNA virus" evidence="2">
    <location>
        <begin position="91"/>
        <end position="165"/>
    </location>
</feature>
<dbReference type="EMBL" id="AP019840">
    <property type="protein sequence ID" value="BBM53382.1"/>
    <property type="molecule type" value="Genomic_DNA"/>
</dbReference>
<sequence>MQTSTTSKLTEQTTAGNKSYMAETVTRSEFKKSNRVSDIPLFKKISKVEDDEIDNRFKNSKIVNEKEKEFRKSFYNFCKNFEHIKGTGSGIYMSGDEGTGKTYYTNCIYHELCDKYVVYKTSLQALLDEEADNFKNPNVNKNFVLDRFERADLVIFDDLGNEMISDWMKQELYKFFSYLHKNRISFIINTNLNDDQLKDFMRINGSAKLFSRIRGRCKYYKFEWEDRRIDECKEIWEKYY</sequence>
<organism evidence="3 4">
    <name type="scientific">Leptotrichia trevisanii</name>
    <dbReference type="NCBI Taxonomy" id="109328"/>
    <lineage>
        <taxon>Bacteria</taxon>
        <taxon>Fusobacteriati</taxon>
        <taxon>Fusobacteriota</taxon>
        <taxon>Fusobacteriia</taxon>
        <taxon>Fusobacteriales</taxon>
        <taxon>Leptotrichiaceae</taxon>
        <taxon>Leptotrichia</taxon>
    </lineage>
</organism>
<gene>
    <name evidence="3" type="ORF">JMUB3935_2369</name>
</gene>
<evidence type="ECO:0000313" key="4">
    <source>
        <dbReference type="Proteomes" id="UP000321378"/>
    </source>
</evidence>
<dbReference type="GO" id="GO:0003724">
    <property type="term" value="F:RNA helicase activity"/>
    <property type="evidence" value="ECO:0007669"/>
    <property type="project" value="InterPro"/>
</dbReference>
<dbReference type="GO" id="GO:0003723">
    <property type="term" value="F:RNA binding"/>
    <property type="evidence" value="ECO:0007669"/>
    <property type="project" value="InterPro"/>
</dbReference>
<dbReference type="Proteomes" id="UP000321378">
    <property type="component" value="Chromosome"/>
</dbReference>
<proteinExistence type="predicted"/>
<evidence type="ECO:0000259" key="2">
    <source>
        <dbReference type="Pfam" id="PF00910"/>
    </source>
</evidence>
<dbReference type="PANTHER" id="PTHR30050:SF4">
    <property type="entry name" value="ATP-BINDING PROTEIN RV3427C IN INSERTION SEQUENCE-RELATED"/>
    <property type="match status" value="1"/>
</dbReference>
<dbReference type="STRING" id="1122173.GCA_000482505_02565"/>
<dbReference type="Pfam" id="PF00910">
    <property type="entry name" value="RNA_helicase"/>
    <property type="match status" value="1"/>
</dbReference>
<dbReference type="Gene3D" id="3.40.50.300">
    <property type="entry name" value="P-loop containing nucleotide triphosphate hydrolases"/>
    <property type="match status" value="1"/>
</dbReference>
<name>A0A510KNW3_9FUSO</name>